<dbReference type="GO" id="GO:0016702">
    <property type="term" value="F:oxidoreductase activity, acting on single donors with incorporation of molecular oxygen, incorporation of two atoms of oxygen"/>
    <property type="evidence" value="ECO:0007669"/>
    <property type="project" value="InterPro"/>
</dbReference>
<evidence type="ECO:0000256" key="4">
    <source>
        <dbReference type="SAM" id="SignalP"/>
    </source>
</evidence>
<dbReference type="Pfam" id="PF00305">
    <property type="entry name" value="Lipoxygenase"/>
    <property type="match status" value="1"/>
</dbReference>
<dbReference type="PANTHER" id="PTHR11771">
    <property type="entry name" value="LIPOXYGENASE"/>
    <property type="match status" value="1"/>
</dbReference>
<keyword evidence="3" id="KW-0560">Oxidoreductase</keyword>
<dbReference type="EMBL" id="SIDB01000002">
    <property type="protein sequence ID" value="KAI3436478.1"/>
    <property type="molecule type" value="Genomic_DNA"/>
</dbReference>
<accession>A0A9D4TWK1</accession>
<dbReference type="InterPro" id="IPR000907">
    <property type="entry name" value="LipOase"/>
</dbReference>
<dbReference type="OrthoDB" id="407298at2759"/>
<dbReference type="AlphaFoldDB" id="A0A9D4TWK1"/>
<evidence type="ECO:0000256" key="2">
    <source>
        <dbReference type="ARBA" id="ARBA00022964"/>
    </source>
</evidence>
<dbReference type="Proteomes" id="UP001055712">
    <property type="component" value="Unassembled WGS sequence"/>
</dbReference>
<dbReference type="InterPro" id="IPR036226">
    <property type="entry name" value="LipOase_C_sf"/>
</dbReference>
<sequence>MARQSFPCWLMACVSIVATLHPAAVRAQCVAVPTGVSNQAPQNPGYQYGSFAQFGPQYANLPFVYPGGPAGSADAAAQQGTWLQQRGPALQQAAVNGQSLVTACPQGACITNLASFKDLYAKLAPALQPALANFTFSDAAFARMRITVAPLLLKRVISMADLPIPPDSIQGLTELIAKTRLTLPQLVKSGRVFSQDYRPLTKYIYAAPGAFLEIPVGLFFIDGANAPKGRLMPLAIRFSVFNINTYTPLDTTADWVLAKAAFNSLDSAVHAVVHFFNGHLVLQNYCTSARRNLGTTHPLYLMTSKPCALNAGVVAQAPTRLLIANIGGFDRVIPVAGQAVATKLLPYFYAQYDWGENYLEADVKSRGLKHMPGFSYYADAKALSRALLRYAEPATAPFYPTPQSITGDRQLQAFLADLSVGGPASIPGFPAPSTILTSKRLAGIAAQVMWLAGVQHHAVNSDKVYNYDFVYPISPGKLLAAPPQLKGVLTEQQLLNNILFPATVTRPILGTVSNIDFFVEAQGLAFFFKLFLEPADLLGNGYGVSATANCPGSAQVAAASARLDADLAKISAAIRHREDALTGVLPRFSLLDPLNLPFSSSV</sequence>
<feature type="signal peptide" evidence="4">
    <location>
        <begin position="1"/>
        <end position="27"/>
    </location>
</feature>
<dbReference type="GO" id="GO:0034440">
    <property type="term" value="P:lipid oxidation"/>
    <property type="evidence" value="ECO:0007669"/>
    <property type="project" value="InterPro"/>
</dbReference>
<evidence type="ECO:0000256" key="3">
    <source>
        <dbReference type="ARBA" id="ARBA00023002"/>
    </source>
</evidence>
<evidence type="ECO:0000259" key="5">
    <source>
        <dbReference type="PROSITE" id="PS51393"/>
    </source>
</evidence>
<name>A0A9D4TWK1_CHLVU</name>
<organism evidence="6 7">
    <name type="scientific">Chlorella vulgaris</name>
    <name type="common">Green alga</name>
    <dbReference type="NCBI Taxonomy" id="3077"/>
    <lineage>
        <taxon>Eukaryota</taxon>
        <taxon>Viridiplantae</taxon>
        <taxon>Chlorophyta</taxon>
        <taxon>core chlorophytes</taxon>
        <taxon>Trebouxiophyceae</taxon>
        <taxon>Chlorellales</taxon>
        <taxon>Chlorellaceae</taxon>
        <taxon>Chlorella clade</taxon>
        <taxon>Chlorella</taxon>
    </lineage>
</organism>
<evidence type="ECO:0000313" key="7">
    <source>
        <dbReference type="Proteomes" id="UP001055712"/>
    </source>
</evidence>
<dbReference type="SUPFAM" id="SSF48484">
    <property type="entry name" value="Lipoxigenase"/>
    <property type="match status" value="1"/>
</dbReference>
<feature type="chain" id="PRO_5038495412" description="Lipoxygenase domain-containing protein" evidence="4">
    <location>
        <begin position="28"/>
        <end position="602"/>
    </location>
</feature>
<keyword evidence="1" id="KW-0479">Metal-binding</keyword>
<comment type="caution">
    <text evidence="6">The sequence shown here is derived from an EMBL/GenBank/DDBJ whole genome shotgun (WGS) entry which is preliminary data.</text>
</comment>
<reference evidence="6" key="1">
    <citation type="journal article" date="2019" name="Plant J.">
        <title>Chlorella vulgaris genome assembly and annotation reveals the molecular basis for metabolic acclimation to high light conditions.</title>
        <authorList>
            <person name="Cecchin M."/>
            <person name="Marcolungo L."/>
            <person name="Rossato M."/>
            <person name="Girolomoni L."/>
            <person name="Cosentino E."/>
            <person name="Cuine S."/>
            <person name="Li-Beisson Y."/>
            <person name="Delledonne M."/>
            <person name="Ballottari M."/>
        </authorList>
    </citation>
    <scope>NUCLEOTIDE SEQUENCE</scope>
    <source>
        <strain evidence="6">211/11P</strain>
    </source>
</reference>
<gene>
    <name evidence="6" type="ORF">D9Q98_005895</name>
</gene>
<protein>
    <recommendedName>
        <fullName evidence="5">Lipoxygenase domain-containing protein</fullName>
    </recommendedName>
</protein>
<dbReference type="InterPro" id="IPR013819">
    <property type="entry name" value="LipOase_C"/>
</dbReference>
<keyword evidence="7" id="KW-1185">Reference proteome</keyword>
<evidence type="ECO:0000313" key="6">
    <source>
        <dbReference type="EMBL" id="KAI3436478.1"/>
    </source>
</evidence>
<dbReference type="Gene3D" id="3.10.450.60">
    <property type="match status" value="1"/>
</dbReference>
<evidence type="ECO:0000256" key="1">
    <source>
        <dbReference type="ARBA" id="ARBA00022723"/>
    </source>
</evidence>
<keyword evidence="4" id="KW-0732">Signal</keyword>
<proteinExistence type="predicted"/>
<reference evidence="6" key="2">
    <citation type="submission" date="2020-11" db="EMBL/GenBank/DDBJ databases">
        <authorList>
            <person name="Cecchin M."/>
            <person name="Marcolungo L."/>
            <person name="Rossato M."/>
            <person name="Girolomoni L."/>
            <person name="Cosentino E."/>
            <person name="Cuine S."/>
            <person name="Li-Beisson Y."/>
            <person name="Delledonne M."/>
            <person name="Ballottari M."/>
        </authorList>
    </citation>
    <scope>NUCLEOTIDE SEQUENCE</scope>
    <source>
        <strain evidence="6">211/11P</strain>
        <tissue evidence="6">Whole cell</tissue>
    </source>
</reference>
<keyword evidence="2" id="KW-0223">Dioxygenase</keyword>
<feature type="domain" description="Lipoxygenase" evidence="5">
    <location>
        <begin position="199"/>
        <end position="602"/>
    </location>
</feature>
<dbReference type="GO" id="GO:0046872">
    <property type="term" value="F:metal ion binding"/>
    <property type="evidence" value="ECO:0007669"/>
    <property type="project" value="UniProtKB-KW"/>
</dbReference>
<dbReference type="PROSITE" id="PS51393">
    <property type="entry name" value="LIPOXYGENASE_3"/>
    <property type="match status" value="1"/>
</dbReference>
<dbReference type="Gene3D" id="1.20.245.10">
    <property type="entry name" value="Lipoxygenase-1, Domain 5"/>
    <property type="match status" value="1"/>
</dbReference>